<comment type="caution">
    <text evidence="1">The sequence shown here is derived from an EMBL/GenBank/DDBJ whole genome shotgun (WGS) entry which is preliminary data.</text>
</comment>
<dbReference type="EMBL" id="LAZR01011596">
    <property type="protein sequence ID" value="KKM60852.1"/>
    <property type="molecule type" value="Genomic_DNA"/>
</dbReference>
<sequence length="272" mass="31459">MKGENKYLNNLVNSSGYPFQIAIEEEIKHHRNIHGWSIYLREHPWRNKEDGSEGFIDLIIGKGVVRFVIECKRLKEGIWIFPVYRENQKEVDKFKSCWSYIEPNKEPNIGWGELSMPPSSPQSDFCIIHGQDEKAKPMLERIGGFLISSVEAFGYEEILAEGHPNLDKLRLLIPCIVTSAKLKICNLKPSEISIKDGTVKDAQFKEVPYIRFRKSLVVQGIQQSSKAIRLKELDKQMERSILIINSVHFTEFLNQCELEDIIIREKPWETTG</sequence>
<name>A0A0F9LUV2_9ZZZZ</name>
<proteinExistence type="predicted"/>
<protein>
    <submittedName>
        <fullName evidence="1">Uncharacterized protein</fullName>
    </submittedName>
</protein>
<evidence type="ECO:0000313" key="1">
    <source>
        <dbReference type="EMBL" id="KKM60852.1"/>
    </source>
</evidence>
<dbReference type="AlphaFoldDB" id="A0A0F9LUV2"/>
<organism evidence="1">
    <name type="scientific">marine sediment metagenome</name>
    <dbReference type="NCBI Taxonomy" id="412755"/>
    <lineage>
        <taxon>unclassified sequences</taxon>
        <taxon>metagenomes</taxon>
        <taxon>ecological metagenomes</taxon>
    </lineage>
</organism>
<accession>A0A0F9LUV2</accession>
<gene>
    <name evidence="1" type="ORF">LCGC14_1537630</name>
</gene>
<reference evidence="1" key="1">
    <citation type="journal article" date="2015" name="Nature">
        <title>Complex archaea that bridge the gap between prokaryotes and eukaryotes.</title>
        <authorList>
            <person name="Spang A."/>
            <person name="Saw J.H."/>
            <person name="Jorgensen S.L."/>
            <person name="Zaremba-Niedzwiedzka K."/>
            <person name="Martijn J."/>
            <person name="Lind A.E."/>
            <person name="van Eijk R."/>
            <person name="Schleper C."/>
            <person name="Guy L."/>
            <person name="Ettema T.J."/>
        </authorList>
    </citation>
    <scope>NUCLEOTIDE SEQUENCE</scope>
</reference>